<protein>
    <submittedName>
        <fullName evidence="3">Uncharacterized protein</fullName>
    </submittedName>
</protein>
<organism evidence="3">
    <name type="scientific">Fusarium oxysporum (strain Fo5176)</name>
    <name type="common">Fusarium vascular wilt</name>
    <dbReference type="NCBI Taxonomy" id="660025"/>
    <lineage>
        <taxon>Eukaryota</taxon>
        <taxon>Fungi</taxon>
        <taxon>Dikarya</taxon>
        <taxon>Ascomycota</taxon>
        <taxon>Pezizomycotina</taxon>
        <taxon>Sordariomycetes</taxon>
        <taxon>Hypocreomycetidae</taxon>
        <taxon>Hypocreales</taxon>
        <taxon>Nectriaceae</taxon>
        <taxon>Fusarium</taxon>
        <taxon>Fusarium oxysporum species complex</taxon>
    </lineage>
</organism>
<comment type="caution">
    <text evidence="3">The sequence shown here is derived from an EMBL/GenBank/DDBJ whole genome shotgun (WGS) entry which is preliminary data.</text>
</comment>
<keyword evidence="2" id="KW-0472">Membrane</keyword>
<reference evidence="3" key="1">
    <citation type="journal article" date="2012" name="Mol. Plant Microbe Interact.">
        <title>A highly conserved effector in Fusarium oxysporum is required for full virulence on Arabidopsis.</title>
        <authorList>
            <person name="Thatcher L.F."/>
            <person name="Gardiner D.M."/>
            <person name="Kazan K."/>
            <person name="Manners J."/>
        </authorList>
    </citation>
    <scope>NUCLEOTIDE SEQUENCE [LARGE SCALE GENOMIC DNA]</scope>
    <source>
        <strain evidence="3">Fo5176</strain>
    </source>
</reference>
<evidence type="ECO:0000256" key="2">
    <source>
        <dbReference type="SAM" id="Phobius"/>
    </source>
</evidence>
<feature type="region of interest" description="Disordered" evidence="1">
    <location>
        <begin position="33"/>
        <end position="52"/>
    </location>
</feature>
<feature type="region of interest" description="Disordered" evidence="1">
    <location>
        <begin position="121"/>
        <end position="149"/>
    </location>
</feature>
<feature type="compositionally biased region" description="Polar residues" evidence="1">
    <location>
        <begin position="139"/>
        <end position="149"/>
    </location>
</feature>
<sequence length="273" mass="32249">MPPKRGDSLGGILIFGTLYAVAATGIASLFPQNDDKKETKEETKQDEKSWLQRNTRVKERGYYIRQALEEFKDNENTEPRKLRKAESLPLTEQDRLQGESLLKRSEQLIRDKESYIAYFMNRNKSKNDGGTDKDGKYQSPANSQPPNFPNLLSDTIMNCNTDPYLLGRQFQRFRQDNPDNPSEFIWTEYDLYYFTFCPLSASVQSEERYPLEWRHDALRLRSSRAQWRSLMADQHPYDDAMVEWLSNWRQPTIEKWRQDKATNEKGFWKGFWG</sequence>
<keyword evidence="2" id="KW-0812">Transmembrane</keyword>
<evidence type="ECO:0000256" key="1">
    <source>
        <dbReference type="SAM" id="MobiDB-lite"/>
    </source>
</evidence>
<gene>
    <name evidence="3" type="ORF">FOXB_06568</name>
</gene>
<feature type="transmembrane region" description="Helical" evidence="2">
    <location>
        <begin position="12"/>
        <end position="30"/>
    </location>
</feature>
<dbReference type="EMBL" id="AFQF01001997">
    <property type="protein sequence ID" value="EGU82915.1"/>
    <property type="molecule type" value="Genomic_DNA"/>
</dbReference>
<accession>F9FJI9</accession>
<evidence type="ECO:0000313" key="3">
    <source>
        <dbReference type="EMBL" id="EGU82915.1"/>
    </source>
</evidence>
<keyword evidence="2" id="KW-1133">Transmembrane helix</keyword>
<proteinExistence type="predicted"/>
<name>F9FJI9_FUSOF</name>
<dbReference type="PaxDb" id="5507-FOXG_14714P0"/>
<dbReference type="AlphaFoldDB" id="F9FJI9"/>
<feature type="compositionally biased region" description="Basic and acidic residues" evidence="1">
    <location>
        <begin position="125"/>
        <end position="136"/>
    </location>
</feature>
<dbReference type="OrthoDB" id="4974752at2759"/>